<comment type="caution">
    <text evidence="1">The sequence shown here is derived from an EMBL/GenBank/DDBJ whole genome shotgun (WGS) entry which is preliminary data.</text>
</comment>
<accession>A0ABR7LHN6</accession>
<organism evidence="1 2">
    <name type="scientific">Actinomadura alba</name>
    <dbReference type="NCBI Taxonomy" id="406431"/>
    <lineage>
        <taxon>Bacteria</taxon>
        <taxon>Bacillati</taxon>
        <taxon>Actinomycetota</taxon>
        <taxon>Actinomycetes</taxon>
        <taxon>Streptosporangiales</taxon>
        <taxon>Thermomonosporaceae</taxon>
        <taxon>Actinomadura</taxon>
    </lineage>
</organism>
<name>A0ABR7LHN6_9ACTN</name>
<sequence>MPLVNPYCAVADIRAELSDADSKLSEALIEKAISAASRAVDKHTGRRFWPDPAPTVRAYKTTGCSTVRVHDISTLTGLVVKTDPAGDGSWATTWAASDYQMEPLNADADGGSYAWWDIVSLLGAFPAARRRPSLQVTARFGWSQVPDQVTEATILKAVGLFRRKDAPFGVAGFGEFGAIRITREDADVVDLLAPFRRVVLA</sequence>
<dbReference type="RefSeq" id="WP_187241194.1">
    <property type="nucleotide sequence ID" value="NZ_BAAAOK010000011.1"/>
</dbReference>
<evidence type="ECO:0000313" key="1">
    <source>
        <dbReference type="EMBL" id="MBC6464259.1"/>
    </source>
</evidence>
<reference evidence="1 2" key="1">
    <citation type="submission" date="2020-06" db="EMBL/GenBank/DDBJ databases">
        <title>Actinomadura xiongansis sp. nov., isolated from soil of Baiyangdian.</title>
        <authorList>
            <person name="Zhang X."/>
        </authorList>
    </citation>
    <scope>NUCLEOTIDE SEQUENCE [LARGE SCALE GENOMIC DNA]</scope>
    <source>
        <strain evidence="1 2">HBUM206468</strain>
    </source>
</reference>
<evidence type="ECO:0000313" key="2">
    <source>
        <dbReference type="Proteomes" id="UP000805614"/>
    </source>
</evidence>
<dbReference type="Proteomes" id="UP000805614">
    <property type="component" value="Unassembled WGS sequence"/>
</dbReference>
<gene>
    <name evidence="1" type="ORF">HKK74_01910</name>
</gene>
<keyword evidence="2" id="KW-1185">Reference proteome</keyword>
<protein>
    <recommendedName>
        <fullName evidence="3">Phage gp6-like head-tail connector protein</fullName>
    </recommendedName>
</protein>
<evidence type="ECO:0008006" key="3">
    <source>
        <dbReference type="Google" id="ProtNLM"/>
    </source>
</evidence>
<proteinExistence type="predicted"/>
<dbReference type="EMBL" id="JABVEC010000001">
    <property type="protein sequence ID" value="MBC6464259.1"/>
    <property type="molecule type" value="Genomic_DNA"/>
</dbReference>